<evidence type="ECO:0000313" key="2">
    <source>
        <dbReference type="EMBL" id="MBB2966069.1"/>
    </source>
</evidence>
<proteinExistence type="predicted"/>
<sequence length="287" mass="30096">MTELGARLAVPRTDAPVGVARRDVTPPTGIRAKNWGPADWPEDRQQALRRPRHDGRTRHAVVVPGEVDVVHAVAVEVATGGHVSDDRVRLPGQPEAARHLHGVGGAVDRDGRGDGRTAEHGGGTGVGVGRDQPAAAPVGCVVEAGELGADVEGLAVHAVDRRDEADRGGQRRRVGRAEHRVQARLRTAGVAGRDGGVVERREGEPRALGELRPPCDDRPREQISGSVRRGTPGGGMRAVAVEFDAEHEAGHAWPRSPPRSTGMRSPAVTANGRRLPAGGSGQVAKSV</sequence>
<feature type="region of interest" description="Disordered" evidence="1">
    <location>
        <begin position="199"/>
        <end position="235"/>
    </location>
</feature>
<comment type="caution">
    <text evidence="2">The sequence shown here is derived from an EMBL/GenBank/DDBJ whole genome shotgun (WGS) entry which is preliminary data.</text>
</comment>
<feature type="compositionally biased region" description="Basic residues" evidence="1">
    <location>
        <begin position="47"/>
        <end position="57"/>
    </location>
</feature>
<feature type="region of interest" description="Disordered" evidence="1">
    <location>
        <begin position="247"/>
        <end position="287"/>
    </location>
</feature>
<feature type="compositionally biased region" description="Basic and acidic residues" evidence="1">
    <location>
        <begin position="107"/>
        <end position="119"/>
    </location>
</feature>
<dbReference type="Proteomes" id="UP000538196">
    <property type="component" value="Unassembled WGS sequence"/>
</dbReference>
<name>A0A7W4YIX7_LEIAQ</name>
<dbReference type="EMBL" id="JACHVP010000001">
    <property type="protein sequence ID" value="MBB2966069.1"/>
    <property type="molecule type" value="Genomic_DNA"/>
</dbReference>
<evidence type="ECO:0000313" key="3">
    <source>
        <dbReference type="Proteomes" id="UP000538196"/>
    </source>
</evidence>
<keyword evidence="3" id="KW-1185">Reference proteome</keyword>
<feature type="region of interest" description="Disordered" evidence="1">
    <location>
        <begin position="17"/>
        <end position="57"/>
    </location>
</feature>
<organism evidence="2 3">
    <name type="scientific">Leifsonia aquatica</name>
    <name type="common">Corynebacterium aquaticum</name>
    <dbReference type="NCBI Taxonomy" id="144185"/>
    <lineage>
        <taxon>Bacteria</taxon>
        <taxon>Bacillati</taxon>
        <taxon>Actinomycetota</taxon>
        <taxon>Actinomycetes</taxon>
        <taxon>Micrococcales</taxon>
        <taxon>Microbacteriaceae</taxon>
        <taxon>Leifsonia</taxon>
    </lineage>
</organism>
<feature type="region of interest" description="Disordered" evidence="1">
    <location>
        <begin position="103"/>
        <end position="130"/>
    </location>
</feature>
<feature type="compositionally biased region" description="Basic and acidic residues" evidence="1">
    <location>
        <begin position="199"/>
        <end position="221"/>
    </location>
</feature>
<protein>
    <submittedName>
        <fullName evidence="2">Uncharacterized protein</fullName>
    </submittedName>
</protein>
<gene>
    <name evidence="2" type="ORF">FHX33_000801</name>
</gene>
<evidence type="ECO:0000256" key="1">
    <source>
        <dbReference type="SAM" id="MobiDB-lite"/>
    </source>
</evidence>
<dbReference type="RefSeq" id="WP_420870865.1">
    <property type="nucleotide sequence ID" value="NZ_JACHVP010000001.1"/>
</dbReference>
<accession>A0A7W4YIX7</accession>
<dbReference type="AlphaFoldDB" id="A0A7W4YIX7"/>
<reference evidence="2 3" key="1">
    <citation type="submission" date="2020-08" db="EMBL/GenBank/DDBJ databases">
        <title>Sequencing the genomes of 1000 actinobacteria strains.</title>
        <authorList>
            <person name="Klenk H.-P."/>
        </authorList>
    </citation>
    <scope>NUCLEOTIDE SEQUENCE [LARGE SCALE GENOMIC DNA]</scope>
    <source>
        <strain evidence="2 3">DSM 20146</strain>
    </source>
</reference>